<sequence>MEATPGACGDGAEADLGQAAATRAVHPTPRGRNDIRSSEYGPTLGRVELTHKVPRPMTKSSRHRGSAPAAVIGRTLGGPEVRAARSPTAAGLTLSAVRAFGGETHEAFVQACTLQRESLQHAEHRLAGLAGQLASVHELDAALRLKTQITECLADAADANVRIWADLVQQVRAGCGRFQAGPGSPSH</sequence>
<feature type="region of interest" description="Disordered" evidence="1">
    <location>
        <begin position="22"/>
        <end position="47"/>
    </location>
</feature>
<accession>B4RIA5</accession>
<evidence type="ECO:0000313" key="3">
    <source>
        <dbReference type="Proteomes" id="UP000001868"/>
    </source>
</evidence>
<dbReference type="HOGENOM" id="CLU_1446396_0_0_5"/>
<dbReference type="EMBL" id="CP000748">
    <property type="protein sequence ID" value="ACG80080.1"/>
    <property type="molecule type" value="Genomic_DNA"/>
</dbReference>
<gene>
    <name evidence="2" type="ordered locus">PHZ_p0137</name>
</gene>
<evidence type="ECO:0000313" key="2">
    <source>
        <dbReference type="EMBL" id="ACG80080.1"/>
    </source>
</evidence>
<organism evidence="2 3">
    <name type="scientific">Phenylobacterium zucineum (strain HLK1)</name>
    <dbReference type="NCBI Taxonomy" id="450851"/>
    <lineage>
        <taxon>Bacteria</taxon>
        <taxon>Pseudomonadati</taxon>
        <taxon>Pseudomonadota</taxon>
        <taxon>Alphaproteobacteria</taxon>
        <taxon>Caulobacterales</taxon>
        <taxon>Caulobacteraceae</taxon>
        <taxon>Phenylobacterium</taxon>
    </lineage>
</organism>
<protein>
    <submittedName>
        <fullName evidence="2">Uncharacterized protein</fullName>
    </submittedName>
</protein>
<dbReference type="KEGG" id="pzu:PHZ_p0137"/>
<geneLocation type="plasmid" evidence="3">
    <name>pHLK1</name>
</geneLocation>
<evidence type="ECO:0000256" key="1">
    <source>
        <dbReference type="SAM" id="MobiDB-lite"/>
    </source>
</evidence>
<dbReference type="Proteomes" id="UP000001868">
    <property type="component" value="Plasmid pHLK1"/>
</dbReference>
<keyword evidence="2" id="KW-0614">Plasmid</keyword>
<reference evidence="2 3" key="1">
    <citation type="journal article" date="2008" name="BMC Genomics">
        <title>Complete genome of Phenylobacterium zucineum - a novel facultative intracellular bacterium isolated from human erythroleukemia cell line K562.</title>
        <authorList>
            <person name="Luo Y."/>
            <person name="Xu X."/>
            <person name="Ding Z."/>
            <person name="Liu Z."/>
            <person name="Zhang B."/>
            <person name="Yan Z."/>
            <person name="Sun J."/>
            <person name="Hu S."/>
            <person name="Hu X."/>
        </authorList>
    </citation>
    <scope>NUCLEOTIDE SEQUENCE [LARGE SCALE GENOMIC DNA]</scope>
    <source>
        <strain evidence="3">HLK1</strain>
        <plasmid evidence="3">HLK1</plasmid>
        <plasmid evidence="3">Plasmid pHLK1</plasmid>
    </source>
</reference>
<keyword evidence="3" id="KW-1185">Reference proteome</keyword>
<proteinExistence type="predicted"/>
<name>B4RIA5_PHEZH</name>
<dbReference type="AlphaFoldDB" id="B4RIA5"/>